<keyword evidence="3" id="KW-1185">Reference proteome</keyword>
<dbReference type="InterPro" id="IPR006311">
    <property type="entry name" value="TAT_signal"/>
</dbReference>
<dbReference type="AlphaFoldDB" id="A0A7G3UBC5"/>
<gene>
    <name evidence="2" type="ORF">STSU_004985</name>
</gene>
<dbReference type="EMBL" id="CP029159">
    <property type="protein sequence ID" value="QKM66609.1"/>
    <property type="molecule type" value="Genomic_DNA"/>
</dbReference>
<organism evidence="2 3">
    <name type="scientific">Streptomyces tsukubensis (strain DSM 42081 / NBRC 108919 / NRRL 18488 / 9993)</name>
    <dbReference type="NCBI Taxonomy" id="1114943"/>
    <lineage>
        <taxon>Bacteria</taxon>
        <taxon>Bacillati</taxon>
        <taxon>Actinomycetota</taxon>
        <taxon>Actinomycetes</taxon>
        <taxon>Kitasatosporales</taxon>
        <taxon>Streptomycetaceae</taxon>
        <taxon>Streptomyces</taxon>
    </lineage>
</organism>
<accession>A0A7G3UBC5</accession>
<sequence>MNQPPVAPHRRSGRAPVRRGLLAVVALLALVGLSLGAGAQPAEAAEVRTPVSFTGDAAPEGQFEEAVGATAPVSRARSAARPPGRCPATPATGQAPAPGRALPPAPRPPAVLRCVVLRC</sequence>
<protein>
    <submittedName>
        <fullName evidence="2">Uncharacterized protein</fullName>
    </submittedName>
</protein>
<evidence type="ECO:0000313" key="2">
    <source>
        <dbReference type="EMBL" id="QKM66609.1"/>
    </source>
</evidence>
<dbReference type="Proteomes" id="UP000005940">
    <property type="component" value="Chromosome"/>
</dbReference>
<evidence type="ECO:0000313" key="3">
    <source>
        <dbReference type="Proteomes" id="UP000005940"/>
    </source>
</evidence>
<reference evidence="2 3" key="1">
    <citation type="journal article" date="2012" name="J. Bacteriol.">
        <title>Draft genome of Streptomyces tsukubaensis NRRL 18488, the producer of the clinically important immunosuppressant tacrolimus (FK506).</title>
        <authorList>
            <person name="Barreiro C."/>
            <person name="Prieto C."/>
            <person name="Sola-Landa A."/>
            <person name="Solera E."/>
            <person name="Martinez-Castro M."/>
            <person name="Perez-Redondo R."/>
            <person name="Garcia-Estrada C."/>
            <person name="Aparicio J.F."/>
            <person name="Fernandez-Martinez L.T."/>
            <person name="Santos-Aberturas J."/>
            <person name="Salehi-Najafabadi Z."/>
            <person name="Rodriguez-Garcia A."/>
            <person name="Tauch A."/>
            <person name="Martin J.F."/>
        </authorList>
    </citation>
    <scope>NUCLEOTIDE SEQUENCE [LARGE SCALE GENOMIC DNA]</scope>
    <source>
        <strain evidence="3">DSM 42081 / NBRC 108919 / NRRL 18488 / 9993</strain>
    </source>
</reference>
<feature type="compositionally biased region" description="Low complexity" evidence="1">
    <location>
        <begin position="69"/>
        <end position="100"/>
    </location>
</feature>
<dbReference type="PROSITE" id="PS51318">
    <property type="entry name" value="TAT"/>
    <property type="match status" value="1"/>
</dbReference>
<dbReference type="RefSeq" id="WP_157997811.1">
    <property type="nucleotide sequence ID" value="NZ_CP029159.1"/>
</dbReference>
<feature type="region of interest" description="Disordered" evidence="1">
    <location>
        <begin position="64"/>
        <end position="108"/>
    </location>
</feature>
<name>A0A7G3UBC5_STRT9</name>
<evidence type="ECO:0000256" key="1">
    <source>
        <dbReference type="SAM" id="MobiDB-lite"/>
    </source>
</evidence>
<proteinExistence type="predicted"/>